<dbReference type="EMBL" id="NQVE01000033">
    <property type="protein sequence ID" value="RAL52519.1"/>
    <property type="molecule type" value="Genomic_DNA"/>
</dbReference>
<comment type="caution">
    <text evidence="2">The sequence shown here is derived from an EMBL/GenBank/DDBJ whole genome shotgun (WGS) entry which is preliminary data.</text>
</comment>
<keyword evidence="3" id="KW-1185">Reference proteome</keyword>
<evidence type="ECO:0000259" key="1">
    <source>
        <dbReference type="SMART" id="SM00256"/>
    </source>
</evidence>
<dbReference type="InterPro" id="IPR006527">
    <property type="entry name" value="F-box-assoc_dom_typ1"/>
</dbReference>
<dbReference type="SMART" id="SM00256">
    <property type="entry name" value="FBOX"/>
    <property type="match status" value="1"/>
</dbReference>
<protein>
    <recommendedName>
        <fullName evidence="1">F-box domain-containing protein</fullName>
    </recommendedName>
</protein>
<dbReference type="CDD" id="cd22157">
    <property type="entry name" value="F-box_AtFBW1-like"/>
    <property type="match status" value="1"/>
</dbReference>
<evidence type="ECO:0000313" key="2">
    <source>
        <dbReference type="EMBL" id="RAL52519.1"/>
    </source>
</evidence>
<gene>
    <name evidence="2" type="ORF">DM860_017213</name>
</gene>
<dbReference type="InterPro" id="IPR017451">
    <property type="entry name" value="F-box-assoc_interact_dom"/>
</dbReference>
<dbReference type="InterPro" id="IPR011043">
    <property type="entry name" value="Gal_Oxase/kelch_b-propeller"/>
</dbReference>
<dbReference type="InterPro" id="IPR001810">
    <property type="entry name" value="F-box_dom"/>
</dbReference>
<dbReference type="Pfam" id="PF07734">
    <property type="entry name" value="FBA_1"/>
    <property type="match status" value="1"/>
</dbReference>
<dbReference type="Gene3D" id="2.120.10.80">
    <property type="entry name" value="Kelch-type beta propeller"/>
    <property type="match status" value="1"/>
</dbReference>
<dbReference type="SUPFAM" id="SSF81383">
    <property type="entry name" value="F-box domain"/>
    <property type="match status" value="1"/>
</dbReference>
<dbReference type="AlphaFoldDB" id="A0A328E7C6"/>
<name>A0A328E7C6_9ASTE</name>
<dbReference type="Proteomes" id="UP000249390">
    <property type="component" value="Unassembled WGS sequence"/>
</dbReference>
<dbReference type="PANTHER" id="PTHR31672:SF10">
    <property type="entry name" value="F-BOX DOMAIN-CONTAINING PROTEIN"/>
    <property type="match status" value="1"/>
</dbReference>
<sequence length="419" mass="47411">MENEKRRAFPESFGSPAPLSIMKLVEIDCGIPFLSEEIVFNILKRLPVKSLIRFRSVCSLWKNLINTPSFISEHLGHSHLQNPSLVFQRNLVGDSLNLYLLDRDLHLRDVHNGPSIDSFRSARIVGSSNGLLCVQIDLRGVFPPTILLWNPAIREVIQVPRSRTINDFRFDCVLGFAFSPIVNDYMIVTTYAKTGDVVSGVEVYSLSTNSWKGVEFTPLEAISFLSDCVCVNGSIFWVTVKRGLAFDGGDDAYFIVSFDLAMEEFKLIAPPPLSRNIGAKLAVYEDRLAILYYYCSDAVDSRHTFIDLWVICDEGIGGGCDARLSWTKKFTRGPYPCYLHPLTIWRNRIVCDVFAIQTCEDEPGEEEKRSDEMKAGMYLFNLASDDFVVFDSDRYGDNHDVFGYFECLVPVSNIHIKNL</sequence>
<dbReference type="SUPFAM" id="SSF50965">
    <property type="entry name" value="Galactose oxidase, central domain"/>
    <property type="match status" value="1"/>
</dbReference>
<dbReference type="PANTHER" id="PTHR31672">
    <property type="entry name" value="BNACNNG10540D PROTEIN"/>
    <property type="match status" value="1"/>
</dbReference>
<organism evidence="2 3">
    <name type="scientific">Cuscuta australis</name>
    <dbReference type="NCBI Taxonomy" id="267555"/>
    <lineage>
        <taxon>Eukaryota</taxon>
        <taxon>Viridiplantae</taxon>
        <taxon>Streptophyta</taxon>
        <taxon>Embryophyta</taxon>
        <taxon>Tracheophyta</taxon>
        <taxon>Spermatophyta</taxon>
        <taxon>Magnoliopsida</taxon>
        <taxon>eudicotyledons</taxon>
        <taxon>Gunneridae</taxon>
        <taxon>Pentapetalae</taxon>
        <taxon>asterids</taxon>
        <taxon>lamiids</taxon>
        <taxon>Solanales</taxon>
        <taxon>Convolvulaceae</taxon>
        <taxon>Cuscuteae</taxon>
        <taxon>Cuscuta</taxon>
        <taxon>Cuscuta subgen. Grammica</taxon>
        <taxon>Cuscuta sect. Cleistogrammica</taxon>
    </lineage>
</organism>
<dbReference type="NCBIfam" id="TIGR01640">
    <property type="entry name" value="F_box_assoc_1"/>
    <property type="match status" value="1"/>
</dbReference>
<dbReference type="Pfam" id="PF00646">
    <property type="entry name" value="F-box"/>
    <property type="match status" value="1"/>
</dbReference>
<accession>A0A328E7C6</accession>
<dbReference type="InterPro" id="IPR036047">
    <property type="entry name" value="F-box-like_dom_sf"/>
</dbReference>
<dbReference type="Gene3D" id="1.20.1280.50">
    <property type="match status" value="1"/>
</dbReference>
<feature type="domain" description="F-box" evidence="1">
    <location>
        <begin position="34"/>
        <end position="74"/>
    </location>
</feature>
<reference evidence="2 3" key="1">
    <citation type="submission" date="2018-06" db="EMBL/GenBank/DDBJ databases">
        <title>The Genome of Cuscuta australis (Dodder) Provides Insight into the Evolution of Plant Parasitism.</title>
        <authorList>
            <person name="Liu H."/>
        </authorList>
    </citation>
    <scope>NUCLEOTIDE SEQUENCE [LARGE SCALE GENOMIC DNA]</scope>
    <source>
        <strain evidence="3">cv. Yunnan</strain>
        <tissue evidence="2">Vines</tissue>
    </source>
</reference>
<dbReference type="InterPro" id="IPR015915">
    <property type="entry name" value="Kelch-typ_b-propeller"/>
</dbReference>
<proteinExistence type="predicted"/>
<dbReference type="InterPro" id="IPR050796">
    <property type="entry name" value="SCF_F-box_component"/>
</dbReference>
<evidence type="ECO:0000313" key="3">
    <source>
        <dbReference type="Proteomes" id="UP000249390"/>
    </source>
</evidence>